<dbReference type="OrthoDB" id="2431547at2759"/>
<reference evidence="2" key="1">
    <citation type="submission" date="2025-08" db="UniProtKB">
        <authorList>
            <consortium name="RefSeq"/>
        </authorList>
    </citation>
    <scope>IDENTIFICATION</scope>
    <source>
        <tissue evidence="2">Stem</tissue>
    </source>
</reference>
<dbReference type="InterPro" id="IPR043502">
    <property type="entry name" value="DNA/RNA_pol_sf"/>
</dbReference>
<dbReference type="PANTHER" id="PTHR24559:SF444">
    <property type="entry name" value="REVERSE TRANSCRIPTASE DOMAIN-CONTAINING PROTEIN"/>
    <property type="match status" value="1"/>
</dbReference>
<accession>A0A1S4DZ10</accession>
<dbReference type="GeneID" id="107991204"/>
<dbReference type="Proteomes" id="UP001652600">
    <property type="component" value="Chromosome 6"/>
</dbReference>
<gene>
    <name evidence="2" type="primary">LOC107991204</name>
</gene>
<evidence type="ECO:0000313" key="2">
    <source>
        <dbReference type="RefSeq" id="XP_016901226.1"/>
    </source>
</evidence>
<dbReference type="InParanoid" id="A0A1S4DZ10"/>
<evidence type="ECO:0000313" key="1">
    <source>
        <dbReference type="Proteomes" id="UP001652600"/>
    </source>
</evidence>
<dbReference type="Gene3D" id="3.10.10.10">
    <property type="entry name" value="HIV Type 1 Reverse Transcriptase, subunit A, domain 1"/>
    <property type="match status" value="1"/>
</dbReference>
<keyword evidence="1" id="KW-1185">Reference proteome</keyword>
<name>A0A1S4DZ10_CUCME</name>
<dbReference type="PANTHER" id="PTHR24559">
    <property type="entry name" value="TRANSPOSON TY3-I GAG-POL POLYPROTEIN"/>
    <property type="match status" value="1"/>
</dbReference>
<dbReference type="RefSeq" id="XP_016901226.1">
    <property type="nucleotide sequence ID" value="XM_017045737.1"/>
</dbReference>
<dbReference type="AlphaFoldDB" id="A0A1S4DZ10"/>
<sequence length="149" mass="17736">MASVKENDPSTNWETSLERVEKKFNIEDHNNDQNKFKKIEMLVFNGEDLDSWIKRSRDHEERKKLQNEEICLPSEARNEKASWQNVDLQGYKTMQQLVFRSPVLLVKKKDGSWCFYMDYRALKNATVPDKFPIPVIEELFDELNEAFIF</sequence>
<dbReference type="KEGG" id="cmo:107991204"/>
<protein>
    <submittedName>
        <fullName evidence="2">Uncharacterized protein LOC107991204</fullName>
    </submittedName>
</protein>
<dbReference type="Gene3D" id="3.30.70.270">
    <property type="match status" value="1"/>
</dbReference>
<proteinExistence type="predicted"/>
<organism evidence="1 2">
    <name type="scientific">Cucumis melo</name>
    <name type="common">Muskmelon</name>
    <dbReference type="NCBI Taxonomy" id="3656"/>
    <lineage>
        <taxon>Eukaryota</taxon>
        <taxon>Viridiplantae</taxon>
        <taxon>Streptophyta</taxon>
        <taxon>Embryophyta</taxon>
        <taxon>Tracheophyta</taxon>
        <taxon>Spermatophyta</taxon>
        <taxon>Magnoliopsida</taxon>
        <taxon>eudicotyledons</taxon>
        <taxon>Gunneridae</taxon>
        <taxon>Pentapetalae</taxon>
        <taxon>rosids</taxon>
        <taxon>fabids</taxon>
        <taxon>Cucurbitales</taxon>
        <taxon>Cucurbitaceae</taxon>
        <taxon>Benincaseae</taxon>
        <taxon>Cucumis</taxon>
    </lineage>
</organism>
<dbReference type="InterPro" id="IPR043128">
    <property type="entry name" value="Rev_trsase/Diguanyl_cyclase"/>
</dbReference>
<dbReference type="SUPFAM" id="SSF56672">
    <property type="entry name" value="DNA/RNA polymerases"/>
    <property type="match status" value="1"/>
</dbReference>
<dbReference type="InterPro" id="IPR053134">
    <property type="entry name" value="RNA-dir_DNA_polymerase"/>
</dbReference>